<gene>
    <name evidence="3" type="ORF">F7P68_0009860</name>
    <name evidence="2" type="ORF">SN16_08485</name>
</gene>
<dbReference type="Pfam" id="PF22636">
    <property type="entry name" value="FlK"/>
    <property type="match status" value="1"/>
</dbReference>
<name>A0A0C2HF91_9STAP</name>
<accession>A0A0C2HF91</accession>
<dbReference type="EMBL" id="JABEVU030000001">
    <property type="protein sequence ID" value="MDB0580838.1"/>
    <property type="molecule type" value="Genomic_DNA"/>
</dbReference>
<dbReference type="InterPro" id="IPR029069">
    <property type="entry name" value="HotDog_dom_sf"/>
</dbReference>
<feature type="domain" description="Fluoroacetyl-CoA-specific thioesterase-like" evidence="1">
    <location>
        <begin position="17"/>
        <end position="119"/>
    </location>
</feature>
<dbReference type="RefSeq" id="WP_040106210.1">
    <property type="nucleotide sequence ID" value="NZ_JABEVU030000001.1"/>
</dbReference>
<dbReference type="PANTHER" id="PTHR36934">
    <property type="entry name" value="BLR0278 PROTEIN"/>
    <property type="match status" value="1"/>
</dbReference>
<dbReference type="Gene3D" id="3.10.129.10">
    <property type="entry name" value="Hotdog Thioesterase"/>
    <property type="match status" value="1"/>
</dbReference>
<evidence type="ECO:0000313" key="4">
    <source>
        <dbReference type="Proteomes" id="UP000031546"/>
    </source>
</evidence>
<organism evidence="2 4">
    <name type="scientific">Salinicoccus roseus</name>
    <dbReference type="NCBI Taxonomy" id="45670"/>
    <lineage>
        <taxon>Bacteria</taxon>
        <taxon>Bacillati</taxon>
        <taxon>Bacillota</taxon>
        <taxon>Bacilli</taxon>
        <taxon>Bacillales</taxon>
        <taxon>Staphylococcaceae</taxon>
        <taxon>Salinicoccus</taxon>
    </lineage>
</organism>
<evidence type="ECO:0000313" key="2">
    <source>
        <dbReference type="EMBL" id="KIH70304.1"/>
    </source>
</evidence>
<evidence type="ECO:0000259" key="1">
    <source>
        <dbReference type="Pfam" id="PF22636"/>
    </source>
</evidence>
<dbReference type="AlphaFoldDB" id="A0A0C2HF91"/>
<comment type="caution">
    <text evidence="2">The sequence shown here is derived from an EMBL/GenBank/DDBJ whole genome shotgun (WGS) entry which is preliminary data.</text>
</comment>
<protein>
    <submittedName>
        <fullName evidence="2">Thioesterase</fullName>
    </submittedName>
</protein>
<dbReference type="STRING" id="45670.SN16_08485"/>
<dbReference type="SUPFAM" id="SSF54637">
    <property type="entry name" value="Thioesterase/thiol ester dehydrase-isomerase"/>
    <property type="match status" value="1"/>
</dbReference>
<dbReference type="EMBL" id="JXII01000007">
    <property type="protein sequence ID" value="KIH70304.1"/>
    <property type="molecule type" value="Genomic_DNA"/>
</dbReference>
<keyword evidence="5" id="KW-1185">Reference proteome</keyword>
<reference evidence="2 4" key="1">
    <citation type="submission" date="2015-01" db="EMBL/GenBank/DDBJ databases">
        <title>Genome sequences of high lactate-tolerant strain Salinicoccus roseus W12 with industrial interest.</title>
        <authorList>
            <person name="Wang H."/>
            <person name="Yu B."/>
        </authorList>
    </citation>
    <scope>NUCLEOTIDE SEQUENCE [LARGE SCALE GENOMIC DNA]</scope>
    <source>
        <strain evidence="2 4">W12</strain>
    </source>
</reference>
<evidence type="ECO:0000313" key="5">
    <source>
        <dbReference type="Proteomes" id="UP000527860"/>
    </source>
</evidence>
<sequence>MKDSIETGILQILEITVTEEMFAQFHGEVVHPVYSTASMVYHMECASRDLLLPYLETDEESAGASVSLTHSAPSPIGSKVVHEAKLVHLTPTRATTEVIARNAEGIIGKGEVVQAIMPKNTMKKRLAHQKA</sequence>
<dbReference type="InterPro" id="IPR025540">
    <property type="entry name" value="FlK"/>
</dbReference>
<reference evidence="3" key="3">
    <citation type="submission" date="2020-04" db="EMBL/GenBank/DDBJ databases">
        <authorList>
            <person name="Tanveer F."/>
            <person name="Xie Y."/>
            <person name="Shinwari Z.K."/>
        </authorList>
    </citation>
    <scope>NUCLEOTIDE SEQUENCE</scope>
    <source>
        <strain evidence="3">MOSEL-ME25</strain>
    </source>
</reference>
<reference evidence="3 5" key="4">
    <citation type="submission" date="2022-12" db="EMBL/GenBank/DDBJ databases">
        <title>Genome analysis and biological profiling of marine Salinicoccus roseus MOSEL-ME25.</title>
        <authorList>
            <person name="Mirza F.T."/>
            <person name="Xie Y."/>
            <person name="Shinwari Z.K."/>
        </authorList>
    </citation>
    <scope>NUCLEOTIDE SEQUENCE [LARGE SCALE GENOMIC DNA]</scope>
    <source>
        <strain evidence="3 5">MOSEL-ME25</strain>
    </source>
</reference>
<dbReference type="InterPro" id="IPR054485">
    <property type="entry name" value="FlK-like_dom"/>
</dbReference>
<proteinExistence type="predicted"/>
<dbReference type="Proteomes" id="UP000527860">
    <property type="component" value="Unassembled WGS sequence"/>
</dbReference>
<dbReference type="Proteomes" id="UP000031546">
    <property type="component" value="Unassembled WGS sequence"/>
</dbReference>
<dbReference type="OrthoDB" id="6902891at2"/>
<dbReference type="GeneID" id="77845590"/>
<evidence type="ECO:0000313" key="3">
    <source>
        <dbReference type="EMBL" id="MDB0580838.1"/>
    </source>
</evidence>
<dbReference type="PANTHER" id="PTHR36934:SF1">
    <property type="entry name" value="THIOESTERASE DOMAIN-CONTAINING PROTEIN"/>
    <property type="match status" value="1"/>
</dbReference>
<reference evidence="5" key="2">
    <citation type="submission" date="2020-04" db="EMBL/GenBank/DDBJ databases">
        <title>Genome analysis and biological profiling of marine Cellulosimicrobium funkei MOSEL-ME6.</title>
        <authorList>
            <person name="Tanveer F."/>
            <person name="Xie Y."/>
            <person name="Shinwari Z.K."/>
        </authorList>
    </citation>
    <scope>NUCLEOTIDE SEQUENCE [LARGE SCALE GENOMIC DNA]</scope>
    <source>
        <strain evidence="5">MOSEL-ME25</strain>
    </source>
</reference>